<dbReference type="EMBL" id="CP032418">
    <property type="protein sequence ID" value="AYC29984.1"/>
    <property type="molecule type" value="Genomic_DNA"/>
</dbReference>
<dbReference type="KEGG" id="paek:D3873_08900"/>
<proteinExistence type="predicted"/>
<dbReference type="AlphaFoldDB" id="A0A385YTW6"/>
<organism evidence="3 4">
    <name type="scientific">Paenisporosarcina cavernae</name>
    <dbReference type="NCBI Taxonomy" id="2320858"/>
    <lineage>
        <taxon>Bacteria</taxon>
        <taxon>Bacillati</taxon>
        <taxon>Bacillota</taxon>
        <taxon>Bacilli</taxon>
        <taxon>Bacillales</taxon>
        <taxon>Caryophanaceae</taxon>
        <taxon>Paenisporosarcina</taxon>
    </lineage>
</organism>
<sequence length="101" mass="10937">MTIPSNRYPETSKHIQDAQKAGHPDTLTIDRSGAKLRRKDSLGGLNKVPGKDLDEYPPAMFKEGGMGASVRPVSPSDNRGAGAYLGNKLRNYPDGTTVRLK</sequence>
<dbReference type="Pfam" id="PF14040">
    <property type="entry name" value="DNase_NucA_NucB"/>
    <property type="match status" value="1"/>
</dbReference>
<gene>
    <name evidence="3" type="ORF">D3873_08900</name>
</gene>
<protein>
    <submittedName>
        <fullName evidence="3">DNA-entry nuclease</fullName>
    </submittedName>
</protein>
<feature type="domain" description="Deoxyribonuclease NucA/NucB" evidence="2">
    <location>
        <begin position="41"/>
        <end position="97"/>
    </location>
</feature>
<name>A0A385YTW6_9BACL</name>
<evidence type="ECO:0000256" key="1">
    <source>
        <dbReference type="SAM" id="MobiDB-lite"/>
    </source>
</evidence>
<accession>A0A385YTW6</accession>
<dbReference type="Proteomes" id="UP000265725">
    <property type="component" value="Chromosome"/>
</dbReference>
<evidence type="ECO:0000313" key="4">
    <source>
        <dbReference type="Proteomes" id="UP000265725"/>
    </source>
</evidence>
<evidence type="ECO:0000313" key="3">
    <source>
        <dbReference type="EMBL" id="AYC29984.1"/>
    </source>
</evidence>
<feature type="compositionally biased region" description="Basic and acidic residues" evidence="1">
    <location>
        <begin position="10"/>
        <end position="23"/>
    </location>
</feature>
<evidence type="ECO:0000259" key="2">
    <source>
        <dbReference type="Pfam" id="PF14040"/>
    </source>
</evidence>
<dbReference type="OrthoDB" id="1906360at2"/>
<dbReference type="InterPro" id="IPR029476">
    <property type="entry name" value="DNase_NucA_NucB"/>
</dbReference>
<reference evidence="4" key="1">
    <citation type="submission" date="2018-09" db="EMBL/GenBank/DDBJ databases">
        <authorList>
            <person name="Zhu H."/>
        </authorList>
    </citation>
    <scope>NUCLEOTIDE SEQUENCE [LARGE SCALE GENOMIC DNA]</scope>
    <source>
        <strain evidence="4">K2R23-3</strain>
    </source>
</reference>
<feature type="region of interest" description="Disordered" evidence="1">
    <location>
        <begin position="1"/>
        <end position="101"/>
    </location>
</feature>
<keyword evidence="4" id="KW-1185">Reference proteome</keyword>